<feature type="transmembrane region" description="Helical" evidence="10">
    <location>
        <begin position="163"/>
        <end position="181"/>
    </location>
</feature>
<feature type="transmembrane region" description="Helical" evidence="10">
    <location>
        <begin position="187"/>
        <end position="206"/>
    </location>
</feature>
<dbReference type="AlphaFoldDB" id="A0A5B8M424"/>
<keyword evidence="8 10" id="KW-0472">Membrane</keyword>
<comment type="function">
    <text evidence="10">Protein O-mannosyltransferase that catalyzes the transfer of a single mannose residue from a polyprenol phospho-mannosyl lipidic donor to the hydroxyl group of selected serine and threonine residues in acceptor proteins.</text>
</comment>
<dbReference type="UniPathway" id="UPA00378"/>
<evidence type="ECO:0000256" key="6">
    <source>
        <dbReference type="ARBA" id="ARBA00022692"/>
    </source>
</evidence>
<dbReference type="InterPro" id="IPR027005">
    <property type="entry name" value="PMT-like"/>
</dbReference>
<evidence type="ECO:0000256" key="8">
    <source>
        <dbReference type="ARBA" id="ARBA00023136"/>
    </source>
</evidence>
<feature type="domain" description="Protein O-mannosyl-transferase C-terminal four TM" evidence="12">
    <location>
        <begin position="347"/>
        <end position="536"/>
    </location>
</feature>
<gene>
    <name evidence="13" type="ORF">FPZ11_06930</name>
</gene>
<feature type="transmembrane region" description="Helical" evidence="10">
    <location>
        <begin position="227"/>
        <end position="249"/>
    </location>
</feature>
<keyword evidence="10" id="KW-1003">Cell membrane</keyword>
<proteinExistence type="inferred from homology"/>
<dbReference type="OrthoDB" id="9776737at2"/>
<dbReference type="EMBL" id="CP042305">
    <property type="protein sequence ID" value="QDZ14525.1"/>
    <property type="molecule type" value="Genomic_DNA"/>
</dbReference>
<evidence type="ECO:0000256" key="3">
    <source>
        <dbReference type="ARBA" id="ARBA00007222"/>
    </source>
</evidence>
<evidence type="ECO:0000259" key="12">
    <source>
        <dbReference type="Pfam" id="PF16192"/>
    </source>
</evidence>
<dbReference type="InterPro" id="IPR032421">
    <property type="entry name" value="PMT_4TMC"/>
</dbReference>
<dbReference type="Pfam" id="PF16192">
    <property type="entry name" value="PMT_4TMC"/>
    <property type="match status" value="1"/>
</dbReference>
<evidence type="ECO:0000256" key="9">
    <source>
        <dbReference type="ARBA" id="ARBA00093617"/>
    </source>
</evidence>
<dbReference type="InterPro" id="IPR003342">
    <property type="entry name" value="ArnT-like_N"/>
</dbReference>
<keyword evidence="4 10" id="KW-0328">Glycosyltransferase</keyword>
<feature type="transmembrane region" description="Helical" evidence="10">
    <location>
        <begin position="255"/>
        <end position="274"/>
    </location>
</feature>
<reference evidence="13 14" key="1">
    <citation type="submission" date="2019-07" db="EMBL/GenBank/DDBJ databases">
        <title>Full genome sequence of Humibacter sp. WJ7-1.</title>
        <authorList>
            <person name="Im W.-T."/>
        </authorList>
    </citation>
    <scope>NUCLEOTIDE SEQUENCE [LARGE SCALE GENOMIC DNA]</scope>
    <source>
        <strain evidence="13 14">WJ7-1</strain>
    </source>
</reference>
<dbReference type="GO" id="GO:0004169">
    <property type="term" value="F:dolichyl-phosphate-mannose-protein mannosyltransferase activity"/>
    <property type="evidence" value="ECO:0007669"/>
    <property type="project" value="UniProtKB-UniRule"/>
</dbReference>
<dbReference type="EC" id="2.4.1.-" evidence="10"/>
<evidence type="ECO:0000256" key="7">
    <source>
        <dbReference type="ARBA" id="ARBA00022989"/>
    </source>
</evidence>
<feature type="transmembrane region" description="Helical" evidence="10">
    <location>
        <begin position="294"/>
        <end position="317"/>
    </location>
</feature>
<keyword evidence="14" id="KW-1185">Reference proteome</keyword>
<feature type="transmembrane region" description="Helical" evidence="10">
    <location>
        <begin position="461"/>
        <end position="485"/>
    </location>
</feature>
<feature type="transmembrane region" description="Helical" evidence="10">
    <location>
        <begin position="438"/>
        <end position="455"/>
    </location>
</feature>
<dbReference type="GO" id="GO:0005886">
    <property type="term" value="C:plasma membrane"/>
    <property type="evidence" value="ECO:0007669"/>
    <property type="project" value="UniProtKB-SubCell"/>
</dbReference>
<evidence type="ECO:0000313" key="14">
    <source>
        <dbReference type="Proteomes" id="UP000320216"/>
    </source>
</evidence>
<dbReference type="PANTHER" id="PTHR10050">
    <property type="entry name" value="DOLICHYL-PHOSPHATE-MANNOSE--PROTEIN MANNOSYLTRANSFERASE"/>
    <property type="match status" value="1"/>
</dbReference>
<evidence type="ECO:0000256" key="1">
    <source>
        <dbReference type="ARBA" id="ARBA00004127"/>
    </source>
</evidence>
<comment type="subcellular location">
    <subcellularLocation>
        <location evidence="10">Cell membrane</location>
    </subcellularLocation>
    <subcellularLocation>
        <location evidence="1">Endomembrane system</location>
        <topology evidence="1">Multi-pass membrane protein</topology>
    </subcellularLocation>
</comment>
<dbReference type="PANTHER" id="PTHR10050:SF46">
    <property type="entry name" value="PROTEIN O-MANNOSYL-TRANSFERASE 2"/>
    <property type="match status" value="1"/>
</dbReference>
<keyword evidence="6 10" id="KW-0812">Transmembrane</keyword>
<keyword evidence="7 10" id="KW-1133">Transmembrane helix</keyword>
<evidence type="ECO:0000256" key="10">
    <source>
        <dbReference type="RuleBase" id="RU367007"/>
    </source>
</evidence>
<comment type="pathway">
    <text evidence="2 10">Protein modification; protein glycosylation.</text>
</comment>
<evidence type="ECO:0000256" key="2">
    <source>
        <dbReference type="ARBA" id="ARBA00004922"/>
    </source>
</evidence>
<accession>A0A5B8M424</accession>
<feature type="domain" description="ArnT-like N-terminal" evidence="11">
    <location>
        <begin position="47"/>
        <end position="271"/>
    </location>
</feature>
<dbReference type="GO" id="GO:0012505">
    <property type="term" value="C:endomembrane system"/>
    <property type="evidence" value="ECO:0007669"/>
    <property type="project" value="UniProtKB-SubCell"/>
</dbReference>
<protein>
    <recommendedName>
        <fullName evidence="9 10">Polyprenol-phosphate-mannose--protein mannosyltransferase</fullName>
        <ecNumber evidence="10">2.4.1.-</ecNumber>
    </recommendedName>
</protein>
<dbReference type="KEGG" id="huw:FPZ11_06930"/>
<feature type="transmembrane region" description="Helical" evidence="10">
    <location>
        <begin position="39"/>
        <end position="59"/>
    </location>
</feature>
<keyword evidence="5 10" id="KW-0808">Transferase</keyword>
<evidence type="ECO:0000256" key="5">
    <source>
        <dbReference type="ARBA" id="ARBA00022679"/>
    </source>
</evidence>
<dbReference type="Proteomes" id="UP000320216">
    <property type="component" value="Chromosome"/>
</dbReference>
<name>A0A5B8M424_9MICO</name>
<feature type="transmembrane region" description="Helical" evidence="10">
    <location>
        <begin position="414"/>
        <end position="431"/>
    </location>
</feature>
<dbReference type="Pfam" id="PF02366">
    <property type="entry name" value="PMT"/>
    <property type="match status" value="1"/>
</dbReference>
<evidence type="ECO:0000313" key="13">
    <source>
        <dbReference type="EMBL" id="QDZ14525.1"/>
    </source>
</evidence>
<sequence length="548" mass="61669">MAHSIAVVTHEPAVRSEATGSGLDRWFARVVNTPAKLRWYDWGLPALVTLIAAVARLWALGDPHALVFDETFYVKDAWTLMHKGWEAAWPPNIDDAFANGHVDLYTNDPEFVAHPPFGKWMIAAGLAIFGAQNTVGWRISTAVVGILAVVLLMLIAKRMFRSTLIAAVAGFLMAIDGNAIVMSRVAILDNSVMFLALLAFGCLLLDRTWRERRLTAWIAARKESGRGLGWGPWLWWRPWLLVAGLLLGLDAGVKWTGFYFLAFFAVYVVVVDVLARRRMGIPVWPEGGILKGGVVAFVLMVPLAFVVYVSTWAGWILHPGGYYRDWVQTTPDAKWTGLLSWVPNWVQNLWHYQSEMYGYSINLHTPHPYQSNPLTWLLQLRPTSMYYVGTKYGVDGCTSQGGCSSAITDLGNPIIWWVGTIAVLYLIYRLIRFRDWRHGMILMGLAAGYLPWLLYTGRTIFTFYSIAFAPYLYLALAAVFALIIGKATDASYRRIRGLSLLAVFLVIATAVSVFFYPIWTGMQIPFWYWQIHMWLPNVTTGIGTLGWI</sequence>
<evidence type="ECO:0000259" key="11">
    <source>
        <dbReference type="Pfam" id="PF02366"/>
    </source>
</evidence>
<organism evidence="13 14">
    <name type="scientific">Humibacter ginsenosidimutans</name>
    <dbReference type="NCBI Taxonomy" id="2599293"/>
    <lineage>
        <taxon>Bacteria</taxon>
        <taxon>Bacillati</taxon>
        <taxon>Actinomycetota</taxon>
        <taxon>Actinomycetes</taxon>
        <taxon>Micrococcales</taxon>
        <taxon>Microbacteriaceae</taxon>
        <taxon>Humibacter</taxon>
    </lineage>
</organism>
<feature type="transmembrane region" description="Helical" evidence="10">
    <location>
        <begin position="135"/>
        <end position="156"/>
    </location>
</feature>
<feature type="transmembrane region" description="Helical" evidence="10">
    <location>
        <begin position="497"/>
        <end position="519"/>
    </location>
</feature>
<evidence type="ECO:0000256" key="4">
    <source>
        <dbReference type="ARBA" id="ARBA00022676"/>
    </source>
</evidence>
<comment type="similarity">
    <text evidence="3 10">Belongs to the glycosyltransferase 39 family.</text>
</comment>